<organism evidence="2">
    <name type="scientific">Leptospira ellisii</name>
    <dbReference type="NCBI Taxonomy" id="2023197"/>
    <lineage>
        <taxon>Bacteria</taxon>
        <taxon>Pseudomonadati</taxon>
        <taxon>Spirochaetota</taxon>
        <taxon>Spirochaetia</taxon>
        <taxon>Leptospirales</taxon>
        <taxon>Leptospiraceae</taxon>
        <taxon>Leptospira</taxon>
    </lineage>
</organism>
<dbReference type="RefSeq" id="WP_100765882.1">
    <property type="nucleotide sequence ID" value="NZ_NPEF02000041.1"/>
</dbReference>
<dbReference type="Proteomes" id="UP000232122">
    <property type="component" value="Unassembled WGS sequence"/>
</dbReference>
<dbReference type="EMBL" id="NPEF01000433">
    <property type="protein sequence ID" value="PJZ90962.1"/>
    <property type="molecule type" value="Genomic_DNA"/>
</dbReference>
<dbReference type="OrthoDB" id="330500at2"/>
<gene>
    <name evidence="1" type="ORF">CH379_019775</name>
    <name evidence="2" type="ORF">CH379_21365</name>
</gene>
<evidence type="ECO:0000313" key="1">
    <source>
        <dbReference type="EMBL" id="MDV6237871.1"/>
    </source>
</evidence>
<comment type="caution">
    <text evidence="2">The sequence shown here is derived from an EMBL/GenBank/DDBJ whole genome shotgun (WGS) entry which is preliminary data.</text>
</comment>
<accession>A0A2N0B355</accession>
<protein>
    <submittedName>
        <fullName evidence="2">Uncharacterized protein</fullName>
    </submittedName>
</protein>
<proteinExistence type="predicted"/>
<reference evidence="1" key="3">
    <citation type="submission" date="2023-10" db="EMBL/GenBank/DDBJ databases">
        <authorList>
            <person name="Picardeau M."/>
            <person name="Thibeaux R."/>
        </authorList>
    </citation>
    <scope>NUCLEOTIDE SEQUENCE</scope>
    <source>
        <strain evidence="1">ATI7-C-A5</strain>
    </source>
</reference>
<dbReference type="AlphaFoldDB" id="A0A2N0B355"/>
<reference evidence="2" key="1">
    <citation type="submission" date="2017-07" db="EMBL/GenBank/DDBJ databases">
        <title>Leptospira spp. isolated from tropical soils.</title>
        <authorList>
            <person name="Thibeaux R."/>
            <person name="Iraola G."/>
            <person name="Ferres I."/>
            <person name="Bierque E."/>
            <person name="Girault D."/>
            <person name="Soupe-Gilbert M.-E."/>
            <person name="Picardeau M."/>
            <person name="Goarant C."/>
        </authorList>
    </citation>
    <scope>NUCLEOTIDE SEQUENCE [LARGE SCALE GENOMIC DNA]</scope>
    <source>
        <strain evidence="2">ATI7-C-A5</strain>
    </source>
</reference>
<dbReference type="EMBL" id="NPEF02000041">
    <property type="protein sequence ID" value="MDV6237871.1"/>
    <property type="molecule type" value="Genomic_DNA"/>
</dbReference>
<evidence type="ECO:0000313" key="2">
    <source>
        <dbReference type="EMBL" id="PJZ90962.1"/>
    </source>
</evidence>
<name>A0A2N0B355_9LEPT</name>
<evidence type="ECO:0000313" key="3">
    <source>
        <dbReference type="Proteomes" id="UP000232122"/>
    </source>
</evidence>
<reference evidence="1 3" key="2">
    <citation type="journal article" date="2018" name="Microb. Genom.">
        <title>Deciphering the unexplored Leptospira diversity from soils uncovers genomic evolution to virulence.</title>
        <authorList>
            <person name="Thibeaux R."/>
            <person name="Iraola G."/>
            <person name="Ferres I."/>
            <person name="Bierque E."/>
            <person name="Girault D."/>
            <person name="Soupe-Gilbert M.E."/>
            <person name="Picardeau M."/>
            <person name="Goarant C."/>
        </authorList>
    </citation>
    <scope>NUCLEOTIDE SEQUENCE [LARGE SCALE GENOMIC DNA]</scope>
    <source>
        <strain evidence="1 3">ATI7-C-A5</strain>
    </source>
</reference>
<keyword evidence="3" id="KW-1185">Reference proteome</keyword>
<sequence>MPISVGDVFIWSKFEGHNDKTIKDAWFVYIGKTGIYSEIFIAYLLRTTTQKHHYEENGSRSSHVTFSFNPKNLGHSFFNTECLLDLTEKPFSIKDDIESLEKRGILIKKGTLSKSDLKDIYVKINKNKFISKIDKTNIRDSLRLIGITGLPD</sequence>